<accession>A0ABD0LX54</accession>
<reference evidence="2 3" key="1">
    <citation type="journal article" date="2023" name="Sci. Data">
        <title>Genome assembly of the Korean intertidal mud-creeper Batillaria attramentaria.</title>
        <authorList>
            <person name="Patra A.K."/>
            <person name="Ho P.T."/>
            <person name="Jun S."/>
            <person name="Lee S.J."/>
            <person name="Kim Y."/>
            <person name="Won Y.J."/>
        </authorList>
    </citation>
    <scope>NUCLEOTIDE SEQUENCE [LARGE SCALE GENOMIC DNA]</scope>
    <source>
        <strain evidence="2">Wonlab-2016</strain>
    </source>
</reference>
<proteinExistence type="predicted"/>
<evidence type="ECO:0000313" key="2">
    <source>
        <dbReference type="EMBL" id="KAK7504214.1"/>
    </source>
</evidence>
<evidence type="ECO:0000256" key="1">
    <source>
        <dbReference type="SAM" id="MobiDB-lite"/>
    </source>
</evidence>
<organism evidence="2 3">
    <name type="scientific">Batillaria attramentaria</name>
    <dbReference type="NCBI Taxonomy" id="370345"/>
    <lineage>
        <taxon>Eukaryota</taxon>
        <taxon>Metazoa</taxon>
        <taxon>Spiralia</taxon>
        <taxon>Lophotrochozoa</taxon>
        <taxon>Mollusca</taxon>
        <taxon>Gastropoda</taxon>
        <taxon>Caenogastropoda</taxon>
        <taxon>Sorbeoconcha</taxon>
        <taxon>Cerithioidea</taxon>
        <taxon>Batillariidae</taxon>
        <taxon>Batillaria</taxon>
    </lineage>
</organism>
<evidence type="ECO:0000313" key="3">
    <source>
        <dbReference type="Proteomes" id="UP001519460"/>
    </source>
</evidence>
<dbReference type="Proteomes" id="UP001519460">
    <property type="component" value="Unassembled WGS sequence"/>
</dbReference>
<dbReference type="EMBL" id="JACVVK020000016">
    <property type="protein sequence ID" value="KAK7504214.1"/>
    <property type="molecule type" value="Genomic_DNA"/>
</dbReference>
<dbReference type="AlphaFoldDB" id="A0ABD0LX54"/>
<gene>
    <name evidence="2" type="ORF">BaRGS_00004518</name>
</gene>
<protein>
    <submittedName>
        <fullName evidence="2">Uncharacterized protein</fullName>
    </submittedName>
</protein>
<sequence length="130" mass="13975">MFDLRVAAGVGLGPTRGAWAHREGRGVVTVTKASGRLAANSQGTRFGNHRLGGLQISHRCPGRTATPELPNPPHPGRVTRQVSLRASSAETGVGIIVSFQHRPNSGHRPEHRLLNGHRSFQRSTRAPRAS</sequence>
<feature type="region of interest" description="Disordered" evidence="1">
    <location>
        <begin position="40"/>
        <end position="77"/>
    </location>
</feature>
<feature type="region of interest" description="Disordered" evidence="1">
    <location>
        <begin position="99"/>
        <end position="130"/>
    </location>
</feature>
<comment type="caution">
    <text evidence="2">The sequence shown here is derived from an EMBL/GenBank/DDBJ whole genome shotgun (WGS) entry which is preliminary data.</text>
</comment>
<name>A0ABD0LX54_9CAEN</name>
<keyword evidence="3" id="KW-1185">Reference proteome</keyword>